<keyword evidence="4" id="KW-1185">Reference proteome</keyword>
<feature type="compositionally biased region" description="Basic and acidic residues" evidence="1">
    <location>
        <begin position="260"/>
        <end position="277"/>
    </location>
</feature>
<dbReference type="Proteomes" id="UP000507470">
    <property type="component" value="Unassembled WGS sequence"/>
</dbReference>
<feature type="transmembrane region" description="Helical" evidence="2">
    <location>
        <begin position="284"/>
        <end position="311"/>
    </location>
</feature>
<gene>
    <name evidence="3" type="ORF">MCOR_35437</name>
</gene>
<keyword evidence="2" id="KW-0472">Membrane</keyword>
<feature type="region of interest" description="Disordered" evidence="1">
    <location>
        <begin position="173"/>
        <end position="196"/>
    </location>
</feature>
<evidence type="ECO:0000313" key="3">
    <source>
        <dbReference type="EMBL" id="CAC5401344.1"/>
    </source>
</evidence>
<dbReference type="EMBL" id="CACVKT020006394">
    <property type="protein sequence ID" value="CAC5401344.1"/>
    <property type="molecule type" value="Genomic_DNA"/>
</dbReference>
<reference evidence="3 4" key="1">
    <citation type="submission" date="2020-06" db="EMBL/GenBank/DDBJ databases">
        <authorList>
            <person name="Li R."/>
            <person name="Bekaert M."/>
        </authorList>
    </citation>
    <scope>NUCLEOTIDE SEQUENCE [LARGE SCALE GENOMIC DNA]</scope>
    <source>
        <strain evidence="4">wild</strain>
    </source>
</reference>
<name>A0A6J8D2K4_MYTCO</name>
<feature type="region of interest" description="Disordered" evidence="1">
    <location>
        <begin position="396"/>
        <end position="447"/>
    </location>
</feature>
<evidence type="ECO:0000313" key="4">
    <source>
        <dbReference type="Proteomes" id="UP000507470"/>
    </source>
</evidence>
<dbReference type="AlphaFoldDB" id="A0A6J8D2K4"/>
<dbReference type="OrthoDB" id="6127258at2759"/>
<feature type="compositionally biased region" description="Low complexity" evidence="1">
    <location>
        <begin position="186"/>
        <end position="196"/>
    </location>
</feature>
<proteinExistence type="predicted"/>
<keyword evidence="2" id="KW-1133">Transmembrane helix</keyword>
<organism evidence="3 4">
    <name type="scientific">Mytilus coruscus</name>
    <name type="common">Sea mussel</name>
    <dbReference type="NCBI Taxonomy" id="42192"/>
    <lineage>
        <taxon>Eukaryota</taxon>
        <taxon>Metazoa</taxon>
        <taxon>Spiralia</taxon>
        <taxon>Lophotrochozoa</taxon>
        <taxon>Mollusca</taxon>
        <taxon>Bivalvia</taxon>
        <taxon>Autobranchia</taxon>
        <taxon>Pteriomorphia</taxon>
        <taxon>Mytilida</taxon>
        <taxon>Mytiloidea</taxon>
        <taxon>Mytilidae</taxon>
        <taxon>Mytilinae</taxon>
        <taxon>Mytilus</taxon>
    </lineage>
</organism>
<protein>
    <submittedName>
        <fullName evidence="3">Uncharacterized protein</fullName>
    </submittedName>
</protein>
<evidence type="ECO:0000256" key="2">
    <source>
        <dbReference type="SAM" id="Phobius"/>
    </source>
</evidence>
<accession>A0A6J8D2K4</accession>
<sequence>MCPSDRLVVCGVQDMFIRQISVVCCSRYVHQTDMFIRQIRQIIVLYFRCTVKYGLQTSLRTAENVMQDFMSKQICNEEHDTVPQSNLNLNGDGIKLDNIEETGSGSDDSFVVLPQNVSVINGELIAPENETEGSGEVILDIPTSNQIVLEGKPPPPHNVSDEDLIPVSVNPTTISKSTTEKPPTFKNVTEPSTTTTVKSTTNVPVITSTTLKPTTEKEKELLDFGVGLQITEDKGDETNKEDNEENIYVPVQLDQPTTNPKDKTPSRSAISERKSAMTDDSDKVSIGIVIAVAIIAAIVFFVIGFIASKYCRRRRQSMKMMTKAQNNGGPHNGSIPIMADATNTYRSNGIYDEIGKEANGTCSSERLDVITPHAVDNVYAIPDKRRKQVQDIKFIDETTDDESKEGDKLLGTNETEDDKEDVTTPSKNGDISVSDTPAITTNETSPMLSEIQLEIENNIEPPKETDALVENS</sequence>
<keyword evidence="2" id="KW-0812">Transmembrane</keyword>
<feature type="region of interest" description="Disordered" evidence="1">
    <location>
        <begin position="254"/>
        <end position="277"/>
    </location>
</feature>
<evidence type="ECO:0000256" key="1">
    <source>
        <dbReference type="SAM" id="MobiDB-lite"/>
    </source>
</evidence>
<feature type="compositionally biased region" description="Polar residues" evidence="1">
    <location>
        <begin position="423"/>
        <end position="447"/>
    </location>
</feature>